<organism evidence="1 2">
    <name type="scientific">Microcoleus asticus IPMA8</name>
    <dbReference type="NCBI Taxonomy" id="2563858"/>
    <lineage>
        <taxon>Bacteria</taxon>
        <taxon>Bacillati</taxon>
        <taxon>Cyanobacteriota</taxon>
        <taxon>Cyanophyceae</taxon>
        <taxon>Oscillatoriophycideae</taxon>
        <taxon>Oscillatoriales</taxon>
        <taxon>Microcoleaceae</taxon>
        <taxon>Microcoleus</taxon>
        <taxon>Microcoleus asticus</taxon>
    </lineage>
</organism>
<gene>
    <name evidence="1" type="ORF">E5S67_02042</name>
</gene>
<keyword evidence="2" id="KW-1185">Reference proteome</keyword>
<reference evidence="1 2" key="1">
    <citation type="journal article" date="2020" name="Sci. Rep.">
        <title>A novel cyanobacterial geosmin producer, revising GeoA distribution and dispersion patterns in Bacteria.</title>
        <authorList>
            <person name="Churro C."/>
            <person name="Semedo-Aguiar A.P."/>
            <person name="Silva A.D."/>
            <person name="Pereira-Leal J.B."/>
            <person name="Leite R.B."/>
        </authorList>
    </citation>
    <scope>NUCLEOTIDE SEQUENCE [LARGE SCALE GENOMIC DNA]</scope>
    <source>
        <strain evidence="1 2">IPMA8</strain>
    </source>
</reference>
<name>A0ABX2CXG3_9CYAN</name>
<protein>
    <submittedName>
        <fullName evidence="1">Uncharacterized protein</fullName>
    </submittedName>
</protein>
<sequence length="32" mass="3766">MFFLVPRLCLEMPESQALPRGNKEAEPPDMRY</sequence>
<evidence type="ECO:0000313" key="1">
    <source>
        <dbReference type="EMBL" id="NQE34318.1"/>
    </source>
</evidence>
<comment type="caution">
    <text evidence="1">The sequence shown here is derived from an EMBL/GenBank/DDBJ whole genome shotgun (WGS) entry which is preliminary data.</text>
</comment>
<accession>A0ABX2CXG3</accession>
<dbReference type="Proteomes" id="UP000702425">
    <property type="component" value="Unassembled WGS sequence"/>
</dbReference>
<proteinExistence type="predicted"/>
<evidence type="ECO:0000313" key="2">
    <source>
        <dbReference type="Proteomes" id="UP000702425"/>
    </source>
</evidence>
<dbReference type="EMBL" id="SRRZ01000029">
    <property type="protein sequence ID" value="NQE34318.1"/>
    <property type="molecule type" value="Genomic_DNA"/>
</dbReference>